<reference evidence="2 3" key="1">
    <citation type="submission" date="2022-03" db="EMBL/GenBank/DDBJ databases">
        <title>Streptomyces yunnanensis P86,complete genome.</title>
        <authorList>
            <person name="Chen S."/>
            <person name="Zhang Q."/>
        </authorList>
    </citation>
    <scope>NUCLEOTIDE SEQUENCE [LARGE SCALE GENOMIC DNA]</scope>
    <source>
        <strain evidence="2 3">P86</strain>
    </source>
</reference>
<proteinExistence type="predicted"/>
<evidence type="ECO:0000256" key="1">
    <source>
        <dbReference type="SAM" id="Phobius"/>
    </source>
</evidence>
<keyword evidence="1" id="KW-0812">Transmembrane</keyword>
<gene>
    <name evidence="2" type="ORF">MOV08_24435</name>
</gene>
<sequence length="105" mass="11249">MTSHGTHRATDARRVQDAVDAACDPLRHALADMGLHLPDLTVTVDRNRVVLGTISPGTAERMTRVLKRAARGRRWMNGDGWVVGGLLALTLGAAVAAVVFLLLAR</sequence>
<keyword evidence="1" id="KW-0472">Membrane</keyword>
<feature type="transmembrane region" description="Helical" evidence="1">
    <location>
        <begin position="81"/>
        <end position="104"/>
    </location>
</feature>
<dbReference type="RefSeq" id="WP_275308824.1">
    <property type="nucleotide sequence ID" value="NZ_CP095749.1"/>
</dbReference>
<name>A0ABY8ACT8_9ACTN</name>
<organism evidence="2 3">
    <name type="scientific">Streptomyces yunnanensis</name>
    <dbReference type="NCBI Taxonomy" id="156453"/>
    <lineage>
        <taxon>Bacteria</taxon>
        <taxon>Bacillati</taxon>
        <taxon>Actinomycetota</taxon>
        <taxon>Actinomycetes</taxon>
        <taxon>Kitasatosporales</taxon>
        <taxon>Streptomycetaceae</taxon>
        <taxon>Streptomyces</taxon>
    </lineage>
</organism>
<accession>A0ABY8ACT8</accession>
<keyword evidence="3" id="KW-1185">Reference proteome</keyword>
<evidence type="ECO:0008006" key="4">
    <source>
        <dbReference type="Google" id="ProtNLM"/>
    </source>
</evidence>
<dbReference type="EMBL" id="CP095749">
    <property type="protein sequence ID" value="WEB42096.1"/>
    <property type="molecule type" value="Genomic_DNA"/>
</dbReference>
<protein>
    <recommendedName>
        <fullName evidence="4">BON domain-containing protein</fullName>
    </recommendedName>
</protein>
<keyword evidence="1" id="KW-1133">Transmembrane helix</keyword>
<evidence type="ECO:0000313" key="3">
    <source>
        <dbReference type="Proteomes" id="UP001218629"/>
    </source>
</evidence>
<dbReference type="Proteomes" id="UP001218629">
    <property type="component" value="Chromosome"/>
</dbReference>
<evidence type="ECO:0000313" key="2">
    <source>
        <dbReference type="EMBL" id="WEB42096.1"/>
    </source>
</evidence>